<dbReference type="AlphaFoldDB" id="F2NFE1"/>
<proteinExistence type="predicted"/>
<dbReference type="OrthoDB" id="5395161at2"/>
<dbReference type="eggNOG" id="COG4827">
    <property type="taxonomic scope" value="Bacteria"/>
</dbReference>
<keyword evidence="1" id="KW-1133">Transmembrane helix</keyword>
<evidence type="ECO:0000313" key="2">
    <source>
        <dbReference type="EMBL" id="AEB10060.1"/>
    </source>
</evidence>
<feature type="transmembrane region" description="Helical" evidence="1">
    <location>
        <begin position="186"/>
        <end position="206"/>
    </location>
</feature>
<feature type="transmembrane region" description="Helical" evidence="1">
    <location>
        <begin position="71"/>
        <end position="88"/>
    </location>
</feature>
<organism evidence="2 3">
    <name type="scientific">Desulfobacca acetoxidans (strain ATCC 700848 / DSM 11109 / ASRB2)</name>
    <dbReference type="NCBI Taxonomy" id="880072"/>
    <lineage>
        <taxon>Bacteria</taxon>
        <taxon>Pseudomonadati</taxon>
        <taxon>Thermodesulfobacteriota</taxon>
        <taxon>Desulfobaccia</taxon>
        <taxon>Desulfobaccales</taxon>
        <taxon>Desulfobaccaceae</taxon>
        <taxon>Desulfobacca</taxon>
    </lineage>
</organism>
<feature type="transmembrane region" description="Helical" evidence="1">
    <location>
        <begin position="6"/>
        <end position="25"/>
    </location>
</feature>
<dbReference type="STRING" id="880072.Desac_2233"/>
<keyword evidence="1" id="KW-0472">Membrane</keyword>
<dbReference type="RefSeq" id="WP_013707169.1">
    <property type="nucleotide sequence ID" value="NC_015388.1"/>
</dbReference>
<accession>F2NFE1</accession>
<feature type="transmembrane region" description="Helical" evidence="1">
    <location>
        <begin position="226"/>
        <end position="247"/>
    </location>
</feature>
<feature type="transmembrane region" description="Helical" evidence="1">
    <location>
        <begin position="37"/>
        <end position="59"/>
    </location>
</feature>
<protein>
    <submittedName>
        <fullName evidence="2">Uncharacterized conserved protein UCP037409, membrane transporter, MTH672</fullName>
    </submittedName>
</protein>
<dbReference type="InterPro" id="IPR017199">
    <property type="entry name" value="UCP037409_transporter"/>
</dbReference>
<dbReference type="Proteomes" id="UP000000483">
    <property type="component" value="Chromosome"/>
</dbReference>
<dbReference type="EMBL" id="CP002629">
    <property type="protein sequence ID" value="AEB10060.1"/>
    <property type="molecule type" value="Genomic_DNA"/>
</dbReference>
<reference evidence="3" key="2">
    <citation type="submission" date="2011-03" db="EMBL/GenBank/DDBJ databases">
        <title>The complete genome of Desulfobacca acetoxidans DSM 11109.</title>
        <authorList>
            <consortium name="US DOE Joint Genome Institute (JGI-PGF)"/>
            <person name="Lucas S."/>
            <person name="Copeland A."/>
            <person name="Lapidus A."/>
            <person name="Bruce D."/>
            <person name="Goodwin L."/>
            <person name="Pitluck S."/>
            <person name="Peters L."/>
            <person name="Kyrpides N."/>
            <person name="Mavromatis K."/>
            <person name="Ivanova N."/>
            <person name="Ovchinnikova G."/>
            <person name="Teshima H."/>
            <person name="Detter J.C."/>
            <person name="Han C."/>
            <person name="Land M."/>
            <person name="Hauser L."/>
            <person name="Markowitz V."/>
            <person name="Cheng J.-F."/>
            <person name="Hugenholtz P."/>
            <person name="Woyke T."/>
            <person name="Wu D."/>
            <person name="Spring S."/>
            <person name="Schueler E."/>
            <person name="Brambilla E."/>
            <person name="Klenk H.-P."/>
            <person name="Eisen J.A."/>
        </authorList>
    </citation>
    <scope>NUCLEOTIDE SEQUENCE [LARGE SCALE GENOMIC DNA]</scope>
    <source>
        <strain evidence="3">ATCC 700848 / DSM 11109 / ASRB2</strain>
    </source>
</reference>
<feature type="transmembrane region" description="Helical" evidence="1">
    <location>
        <begin position="121"/>
        <end position="142"/>
    </location>
</feature>
<gene>
    <name evidence="2" type="ordered locus">Desac_2233</name>
</gene>
<keyword evidence="1" id="KW-0812">Transmembrane</keyword>
<dbReference type="Pfam" id="PF09930">
    <property type="entry name" value="DUF2162"/>
    <property type="match status" value="1"/>
</dbReference>
<sequence length="255" mass="27570">MDLNLILWIGGMLFSLSVFVVKVGFGLGLGQVGWRGLVLTLLLYLGTFLLAAGFCESLIKILTPLVRKGPYVHIAMALGMMVWGLYLIHSWAGSDSGCGVHAGCRQPAHPTATRSARPPTLFLLLPCPVCLTAITFSTWAALQVIKLPAWVVGLGLGATFIILSLLIYLGLKLFTLRSTRLNQRIGLGLSMLAIGLYFLSSLFLPAHIEAAKSIYQSFATEGGNLVLVEHIGVFFLLLAALLVGFLMNKRREVGE</sequence>
<dbReference type="HOGENOM" id="CLU_1198410_0_0_7"/>
<dbReference type="KEGG" id="dao:Desac_2233"/>
<evidence type="ECO:0000256" key="1">
    <source>
        <dbReference type="SAM" id="Phobius"/>
    </source>
</evidence>
<name>F2NFE1_DESAR</name>
<evidence type="ECO:0000313" key="3">
    <source>
        <dbReference type="Proteomes" id="UP000000483"/>
    </source>
</evidence>
<feature type="transmembrane region" description="Helical" evidence="1">
    <location>
        <begin position="148"/>
        <end position="174"/>
    </location>
</feature>
<keyword evidence="3" id="KW-1185">Reference proteome</keyword>
<reference evidence="2 3" key="1">
    <citation type="journal article" date="2011" name="Stand. Genomic Sci.">
        <title>Complete genome sequence of the acetate-degrading sulfate reducer Desulfobacca acetoxidans type strain (ASRB2).</title>
        <authorList>
            <person name="Goker M."/>
            <person name="Teshima H."/>
            <person name="Lapidus A."/>
            <person name="Nolan M."/>
            <person name="Lucas S."/>
            <person name="Hammon N."/>
            <person name="Deshpande S."/>
            <person name="Cheng J.F."/>
            <person name="Tapia R."/>
            <person name="Han C."/>
            <person name="Goodwin L."/>
            <person name="Pitluck S."/>
            <person name="Huntemann M."/>
            <person name="Liolios K."/>
            <person name="Ivanova N."/>
            <person name="Pagani I."/>
            <person name="Mavromatis K."/>
            <person name="Ovchinikova G."/>
            <person name="Pati A."/>
            <person name="Chen A."/>
            <person name="Palaniappan K."/>
            <person name="Land M."/>
            <person name="Hauser L."/>
            <person name="Brambilla E.M."/>
            <person name="Rohde M."/>
            <person name="Spring S."/>
            <person name="Detter J.C."/>
            <person name="Woyke T."/>
            <person name="Bristow J."/>
            <person name="Eisen J.A."/>
            <person name="Markowitz V."/>
            <person name="Hugenholtz P."/>
            <person name="Kyrpides N.C."/>
            <person name="Klenk H.P."/>
        </authorList>
    </citation>
    <scope>NUCLEOTIDE SEQUENCE [LARGE SCALE GENOMIC DNA]</scope>
    <source>
        <strain evidence="3">ATCC 700848 / DSM 11109 / ASRB2</strain>
    </source>
</reference>